<comment type="function">
    <text evidence="6">Specifically methylates the N7 position of guanine in position 527 of 16S rRNA.</text>
</comment>
<dbReference type="EMBL" id="CP016268">
    <property type="protein sequence ID" value="ANO49828.1"/>
    <property type="molecule type" value="Genomic_DNA"/>
</dbReference>
<dbReference type="AlphaFoldDB" id="A0A193LBI6"/>
<evidence type="ECO:0000256" key="1">
    <source>
        <dbReference type="ARBA" id="ARBA00022490"/>
    </source>
</evidence>
<keyword evidence="8" id="KW-1185">Reference proteome</keyword>
<sequence length="218" mass="23503">MTPAEIATAIKRGAARLPQELPDTAAEQLAVLLLELQRWNARVNLTAIRDLPGMISGHVLDSLTAQPLLRGTRILDVGTGAGFPGLPLAITNPELAVTLLDSNGKKIRFVQHIIGELGLRNARTVHSRVEQYAPEEGFDTVIARAFAPLPRMLAQTGHLINETGMLLALKGKYPAAELAELGEAAEPWKADVSKLKVPGLEQHERHAICLTRQVGVCA</sequence>
<comment type="similarity">
    <text evidence="6">Belongs to the methyltransferase superfamily. RNA methyltransferase RsmG family.</text>
</comment>
<feature type="binding site" evidence="6">
    <location>
        <position position="78"/>
    </location>
    <ligand>
        <name>S-adenosyl-L-methionine</name>
        <dbReference type="ChEBI" id="CHEBI:59789"/>
    </ligand>
</feature>
<reference evidence="7 8" key="1">
    <citation type="submission" date="2016-06" db="EMBL/GenBank/DDBJ databases">
        <title>Complete genome sequence of a deep-branching marine Gamma Proteobacterium Woeseia oceani type strain XK5.</title>
        <authorList>
            <person name="Mu D."/>
            <person name="Du Z."/>
        </authorList>
    </citation>
    <scope>NUCLEOTIDE SEQUENCE [LARGE SCALE GENOMIC DNA]</scope>
    <source>
        <strain evidence="7 8">XK5</strain>
    </source>
</reference>
<dbReference type="PIRSF" id="PIRSF003078">
    <property type="entry name" value="GidB"/>
    <property type="match status" value="1"/>
</dbReference>
<evidence type="ECO:0000256" key="4">
    <source>
        <dbReference type="ARBA" id="ARBA00022679"/>
    </source>
</evidence>
<dbReference type="PANTHER" id="PTHR31760:SF0">
    <property type="entry name" value="S-ADENOSYL-L-METHIONINE-DEPENDENT METHYLTRANSFERASES SUPERFAMILY PROTEIN"/>
    <property type="match status" value="1"/>
</dbReference>
<dbReference type="RefSeq" id="WP_068611628.1">
    <property type="nucleotide sequence ID" value="NZ_CP016268.1"/>
</dbReference>
<keyword evidence="3 6" id="KW-0489">Methyltransferase</keyword>
<feature type="binding site" evidence="6">
    <location>
        <position position="83"/>
    </location>
    <ligand>
        <name>S-adenosyl-L-methionine</name>
        <dbReference type="ChEBI" id="CHEBI:59789"/>
    </ligand>
</feature>
<comment type="catalytic activity">
    <reaction evidence="6">
        <text>guanosine(527) in 16S rRNA + S-adenosyl-L-methionine = N(7)-methylguanosine(527) in 16S rRNA + S-adenosyl-L-homocysteine</text>
        <dbReference type="Rhea" id="RHEA:42732"/>
        <dbReference type="Rhea" id="RHEA-COMP:10209"/>
        <dbReference type="Rhea" id="RHEA-COMP:10210"/>
        <dbReference type="ChEBI" id="CHEBI:57856"/>
        <dbReference type="ChEBI" id="CHEBI:59789"/>
        <dbReference type="ChEBI" id="CHEBI:74269"/>
        <dbReference type="ChEBI" id="CHEBI:74480"/>
        <dbReference type="EC" id="2.1.1.170"/>
    </reaction>
</comment>
<organism evidence="7 8">
    <name type="scientific">Woeseia oceani</name>
    <dbReference type="NCBI Taxonomy" id="1548547"/>
    <lineage>
        <taxon>Bacteria</taxon>
        <taxon>Pseudomonadati</taxon>
        <taxon>Pseudomonadota</taxon>
        <taxon>Gammaproteobacteria</taxon>
        <taxon>Woeseiales</taxon>
        <taxon>Woeseiaceae</taxon>
        <taxon>Woeseia</taxon>
    </lineage>
</organism>
<dbReference type="InterPro" id="IPR029063">
    <property type="entry name" value="SAM-dependent_MTases_sf"/>
</dbReference>
<comment type="subcellular location">
    <subcellularLocation>
        <location evidence="6">Cytoplasm</location>
    </subcellularLocation>
</comment>
<dbReference type="NCBIfam" id="TIGR00138">
    <property type="entry name" value="rsmG_gidB"/>
    <property type="match status" value="1"/>
</dbReference>
<evidence type="ECO:0000256" key="6">
    <source>
        <dbReference type="HAMAP-Rule" id="MF_00074"/>
    </source>
</evidence>
<keyword evidence="5 6" id="KW-0949">S-adenosyl-L-methionine</keyword>
<dbReference type="Pfam" id="PF02527">
    <property type="entry name" value="GidB"/>
    <property type="match status" value="1"/>
</dbReference>
<gene>
    <name evidence="6" type="primary">rsmG</name>
    <name evidence="7" type="ORF">BA177_00105</name>
</gene>
<evidence type="ECO:0000256" key="2">
    <source>
        <dbReference type="ARBA" id="ARBA00022552"/>
    </source>
</evidence>
<dbReference type="Gene3D" id="3.40.50.150">
    <property type="entry name" value="Vaccinia Virus protein VP39"/>
    <property type="match status" value="1"/>
</dbReference>
<dbReference type="OrthoDB" id="9808773at2"/>
<dbReference type="EC" id="2.1.1.170" evidence="6"/>
<dbReference type="PANTHER" id="PTHR31760">
    <property type="entry name" value="S-ADENOSYL-L-METHIONINE-DEPENDENT METHYLTRANSFERASES SUPERFAMILY PROTEIN"/>
    <property type="match status" value="1"/>
</dbReference>
<keyword evidence="2 6" id="KW-0698">rRNA processing</keyword>
<dbReference type="CDD" id="cd02440">
    <property type="entry name" value="AdoMet_MTases"/>
    <property type="match status" value="1"/>
</dbReference>
<dbReference type="HAMAP" id="MF_00074">
    <property type="entry name" value="16SrRNA_methyltr_G"/>
    <property type="match status" value="1"/>
</dbReference>
<name>A0A193LBI6_9GAMM</name>
<comment type="caution">
    <text evidence="6">Lacks conserved residue(s) required for the propagation of feature annotation.</text>
</comment>
<keyword evidence="1 6" id="KW-0963">Cytoplasm</keyword>
<evidence type="ECO:0000313" key="8">
    <source>
        <dbReference type="Proteomes" id="UP000092695"/>
    </source>
</evidence>
<evidence type="ECO:0000313" key="7">
    <source>
        <dbReference type="EMBL" id="ANO49828.1"/>
    </source>
</evidence>
<dbReference type="KEGG" id="woc:BA177_00105"/>
<evidence type="ECO:0000256" key="3">
    <source>
        <dbReference type="ARBA" id="ARBA00022603"/>
    </source>
</evidence>
<feature type="binding site" evidence="6">
    <location>
        <position position="144"/>
    </location>
    <ligand>
        <name>S-adenosyl-L-methionine</name>
        <dbReference type="ChEBI" id="CHEBI:59789"/>
    </ligand>
</feature>
<dbReference type="InterPro" id="IPR003682">
    <property type="entry name" value="rRNA_ssu_MeTfrase_G"/>
</dbReference>
<dbReference type="STRING" id="1548547.BA177_00105"/>
<accession>A0A193LBI6</accession>
<dbReference type="SUPFAM" id="SSF53335">
    <property type="entry name" value="S-adenosyl-L-methionine-dependent methyltransferases"/>
    <property type="match status" value="1"/>
</dbReference>
<feature type="binding site" evidence="6">
    <location>
        <begin position="129"/>
        <end position="130"/>
    </location>
    <ligand>
        <name>S-adenosyl-L-methionine</name>
        <dbReference type="ChEBI" id="CHEBI:59789"/>
    </ligand>
</feature>
<dbReference type="Proteomes" id="UP000092695">
    <property type="component" value="Chromosome"/>
</dbReference>
<keyword evidence="4 6" id="KW-0808">Transferase</keyword>
<proteinExistence type="inferred from homology"/>
<dbReference type="GO" id="GO:0070043">
    <property type="term" value="F:rRNA (guanine-N7-)-methyltransferase activity"/>
    <property type="evidence" value="ECO:0007669"/>
    <property type="project" value="UniProtKB-UniRule"/>
</dbReference>
<evidence type="ECO:0000256" key="5">
    <source>
        <dbReference type="ARBA" id="ARBA00022691"/>
    </source>
</evidence>
<dbReference type="GO" id="GO:0005829">
    <property type="term" value="C:cytosol"/>
    <property type="evidence" value="ECO:0007669"/>
    <property type="project" value="TreeGrafter"/>
</dbReference>
<protein>
    <recommendedName>
        <fullName evidence="6">Ribosomal RNA small subunit methyltransferase G</fullName>
        <ecNumber evidence="6">2.1.1.170</ecNumber>
    </recommendedName>
    <alternativeName>
        <fullName evidence="6">16S rRNA 7-methylguanosine methyltransferase</fullName>
        <shortName evidence="6">16S rRNA m7G methyltransferase</shortName>
    </alternativeName>
</protein>